<protein>
    <submittedName>
        <fullName evidence="1">Uncharacterized protein</fullName>
    </submittedName>
</protein>
<name>K2FZ67_9BACT</name>
<organism evidence="1">
    <name type="scientific">uncultured bacterium</name>
    <name type="common">gcode 4</name>
    <dbReference type="NCBI Taxonomy" id="1234023"/>
    <lineage>
        <taxon>Bacteria</taxon>
        <taxon>environmental samples</taxon>
    </lineage>
</organism>
<sequence length="67" mass="7565">METISDNPVYAVVINLWGESTPHRVKAAVLRTMFWQQETGDEQLINSLSDSQPAKAVPSVLNEEFFK</sequence>
<comment type="caution">
    <text evidence="1">The sequence shown here is derived from an EMBL/GenBank/DDBJ whole genome shotgun (WGS) entry which is preliminary data.</text>
</comment>
<reference evidence="1" key="1">
    <citation type="journal article" date="2012" name="Science">
        <title>Fermentation, hydrogen, and sulfur metabolism in multiple uncultivated bacterial phyla.</title>
        <authorList>
            <person name="Wrighton K.C."/>
            <person name="Thomas B.C."/>
            <person name="Sharon I."/>
            <person name="Miller C.S."/>
            <person name="Castelle C.J."/>
            <person name="VerBerkmoes N.C."/>
            <person name="Wilkins M.J."/>
            <person name="Hettich R.L."/>
            <person name="Lipton M.S."/>
            <person name="Williams K.H."/>
            <person name="Long P.E."/>
            <person name="Banfield J.F."/>
        </authorList>
    </citation>
    <scope>NUCLEOTIDE SEQUENCE [LARGE SCALE GENOMIC DNA]</scope>
</reference>
<accession>K2FZ67</accession>
<dbReference type="EMBL" id="AMFJ01000516">
    <property type="protein sequence ID" value="EKE27207.1"/>
    <property type="molecule type" value="Genomic_DNA"/>
</dbReference>
<evidence type="ECO:0000313" key="1">
    <source>
        <dbReference type="EMBL" id="EKE27207.1"/>
    </source>
</evidence>
<gene>
    <name evidence="1" type="ORF">ACD_3C00242G0001</name>
</gene>
<proteinExistence type="predicted"/>
<dbReference type="AlphaFoldDB" id="K2FZ67"/>